<accession>A0ABR2L788</accession>
<evidence type="ECO:0000313" key="2">
    <source>
        <dbReference type="Proteomes" id="UP001470230"/>
    </source>
</evidence>
<evidence type="ECO:0000313" key="1">
    <source>
        <dbReference type="EMBL" id="KAK8899198.1"/>
    </source>
</evidence>
<reference evidence="1 2" key="1">
    <citation type="submission" date="2024-04" db="EMBL/GenBank/DDBJ databases">
        <title>Tritrichomonas musculus Genome.</title>
        <authorList>
            <person name="Alves-Ferreira E."/>
            <person name="Grigg M."/>
            <person name="Lorenzi H."/>
            <person name="Galac M."/>
        </authorList>
    </citation>
    <scope>NUCLEOTIDE SEQUENCE [LARGE SCALE GENOMIC DNA]</scope>
    <source>
        <strain evidence="1 2">EAF2021</strain>
    </source>
</reference>
<dbReference type="Proteomes" id="UP001470230">
    <property type="component" value="Unassembled WGS sequence"/>
</dbReference>
<keyword evidence="2" id="KW-1185">Reference proteome</keyword>
<dbReference type="EMBL" id="JAPFFF010000001">
    <property type="protein sequence ID" value="KAK8899198.1"/>
    <property type="molecule type" value="Genomic_DNA"/>
</dbReference>
<name>A0ABR2L788_9EUKA</name>
<organism evidence="1 2">
    <name type="scientific">Tritrichomonas musculus</name>
    <dbReference type="NCBI Taxonomy" id="1915356"/>
    <lineage>
        <taxon>Eukaryota</taxon>
        <taxon>Metamonada</taxon>
        <taxon>Parabasalia</taxon>
        <taxon>Tritrichomonadida</taxon>
        <taxon>Tritrichomonadidae</taxon>
        <taxon>Tritrichomonas</taxon>
    </lineage>
</organism>
<protein>
    <submittedName>
        <fullName evidence="1">Uncharacterized protein</fullName>
    </submittedName>
</protein>
<gene>
    <name evidence="1" type="ORF">M9Y10_001500</name>
</gene>
<sequence>MDFAITQTKLQKFIDYVHQHDIRYFQGFVQLLKEYGIHCSKIGDFIQTFIKENPGQNPGQIIHQITNRFIVKSNSCEKEIIMNCICHQCPIEVYDSFVIFVNKHYNFPESKRQELFKRFKSKIYNIIRRNEENLFTGDFYEDNYNYI</sequence>
<comment type="caution">
    <text evidence="1">The sequence shown here is derived from an EMBL/GenBank/DDBJ whole genome shotgun (WGS) entry which is preliminary data.</text>
</comment>
<proteinExistence type="predicted"/>